<reference evidence="1" key="2">
    <citation type="submission" date="2015-03" db="EMBL/GenBank/DDBJ databases">
        <authorList>
            <person name="Chow C.-E.T."/>
            <person name="Winget D.M."/>
            <person name="White R.A.III."/>
            <person name="Hallam S.J."/>
            <person name="Suttle C.A."/>
        </authorList>
    </citation>
    <scope>NUCLEOTIDE SEQUENCE</scope>
    <source>
        <strain evidence="1">Oxic3_3</strain>
    </source>
</reference>
<dbReference type="EMBL" id="KR029609">
    <property type="protein sequence ID" value="AKH48798.1"/>
    <property type="molecule type" value="Genomic_DNA"/>
</dbReference>
<protein>
    <submittedName>
        <fullName evidence="1">Uncharacterized protein</fullName>
    </submittedName>
</protein>
<reference evidence="1" key="1">
    <citation type="journal article" date="2015" name="Front. Microbiol.">
        <title>Combining genomic sequencing methods to explore viral diversity and reveal potential virus-host interactions.</title>
        <authorList>
            <person name="Chow C.E."/>
            <person name="Winget D.M."/>
            <person name="White R.A.III."/>
            <person name="Hallam S.J."/>
            <person name="Suttle C.A."/>
        </authorList>
    </citation>
    <scope>NUCLEOTIDE SEQUENCE</scope>
    <source>
        <strain evidence="1">Oxic3_3</strain>
    </source>
</reference>
<proteinExistence type="predicted"/>
<evidence type="ECO:0000313" key="1">
    <source>
        <dbReference type="EMBL" id="AKH48798.1"/>
    </source>
</evidence>
<name>A0A0F7LB41_9VIRU</name>
<accession>A0A0F7LB41</accession>
<organism evidence="1">
    <name type="scientific">uncultured marine virus</name>
    <dbReference type="NCBI Taxonomy" id="186617"/>
    <lineage>
        <taxon>Viruses</taxon>
        <taxon>environmental samples</taxon>
    </lineage>
</organism>
<sequence length="84" mass="9906">MNYSIIEGCIRQSTNNKIMNNKPTNFSIKESLEVVWEAIHEWNEQASDKEYSEDDVKTGMAWIMEELGYGYDRDGEIEREERPL</sequence>